<feature type="signal peptide" evidence="1">
    <location>
        <begin position="1"/>
        <end position="26"/>
    </location>
</feature>
<evidence type="ECO:0008006" key="4">
    <source>
        <dbReference type="Google" id="ProtNLM"/>
    </source>
</evidence>
<dbReference type="AlphaFoldDB" id="A0A9P9J301"/>
<proteinExistence type="predicted"/>
<sequence length="82" mass="9066">MCGIIGAKVILMPLTSLVSSIRYTRAPEVSTEQSKVCGSGLTLLRSNWNSSSSGLMARRKMVDQVLSWLSWPSLIQPAARRW</sequence>
<dbReference type="Proteomes" id="UP000717696">
    <property type="component" value="Unassembled WGS sequence"/>
</dbReference>
<gene>
    <name evidence="2" type="ORF">B0J13DRAFT_552946</name>
</gene>
<evidence type="ECO:0000313" key="3">
    <source>
        <dbReference type="Proteomes" id="UP000717696"/>
    </source>
</evidence>
<comment type="caution">
    <text evidence="2">The sequence shown here is derived from an EMBL/GenBank/DDBJ whole genome shotgun (WGS) entry which is preliminary data.</text>
</comment>
<protein>
    <recommendedName>
        <fullName evidence="4">Secreted protein</fullName>
    </recommendedName>
</protein>
<reference evidence="2" key="1">
    <citation type="journal article" date="2021" name="Nat. Commun.">
        <title>Genetic determinants of endophytism in the Arabidopsis root mycobiome.</title>
        <authorList>
            <person name="Mesny F."/>
            <person name="Miyauchi S."/>
            <person name="Thiergart T."/>
            <person name="Pickel B."/>
            <person name="Atanasova L."/>
            <person name="Karlsson M."/>
            <person name="Huettel B."/>
            <person name="Barry K.W."/>
            <person name="Haridas S."/>
            <person name="Chen C."/>
            <person name="Bauer D."/>
            <person name="Andreopoulos W."/>
            <person name="Pangilinan J."/>
            <person name="LaButti K."/>
            <person name="Riley R."/>
            <person name="Lipzen A."/>
            <person name="Clum A."/>
            <person name="Drula E."/>
            <person name="Henrissat B."/>
            <person name="Kohler A."/>
            <person name="Grigoriev I.V."/>
            <person name="Martin F.M."/>
            <person name="Hacquard S."/>
        </authorList>
    </citation>
    <scope>NUCLEOTIDE SEQUENCE</scope>
    <source>
        <strain evidence="2">MPI-CAGE-AT-0021</strain>
    </source>
</reference>
<evidence type="ECO:0000313" key="2">
    <source>
        <dbReference type="EMBL" id="KAH7146957.1"/>
    </source>
</evidence>
<organism evidence="2 3">
    <name type="scientific">Dactylonectria estremocensis</name>
    <dbReference type="NCBI Taxonomy" id="1079267"/>
    <lineage>
        <taxon>Eukaryota</taxon>
        <taxon>Fungi</taxon>
        <taxon>Dikarya</taxon>
        <taxon>Ascomycota</taxon>
        <taxon>Pezizomycotina</taxon>
        <taxon>Sordariomycetes</taxon>
        <taxon>Hypocreomycetidae</taxon>
        <taxon>Hypocreales</taxon>
        <taxon>Nectriaceae</taxon>
        <taxon>Dactylonectria</taxon>
    </lineage>
</organism>
<name>A0A9P9J301_9HYPO</name>
<evidence type="ECO:0000256" key="1">
    <source>
        <dbReference type="SAM" id="SignalP"/>
    </source>
</evidence>
<dbReference type="EMBL" id="JAGMUU010000008">
    <property type="protein sequence ID" value="KAH7146957.1"/>
    <property type="molecule type" value="Genomic_DNA"/>
</dbReference>
<accession>A0A9P9J301</accession>
<keyword evidence="3" id="KW-1185">Reference proteome</keyword>
<keyword evidence="1" id="KW-0732">Signal</keyword>
<feature type="chain" id="PRO_5040170423" description="Secreted protein" evidence="1">
    <location>
        <begin position="27"/>
        <end position="82"/>
    </location>
</feature>